<sequence>MSDGYSKFRNRNHIRIEFSRKFVWLVLVASSILKGDKILQDEHNNLERTDILRRDDKAAKDLKNKPTTSYTGKGDTKREPSLDIFELRTVNLNLKNSTEKDSPSSSGRNDYNIDIINERVRRTPSSILNFSHILDNIDFIASPDGYIIHAKVERNLDETLKPIENNEDIIIKSPCRFVEDSTIIAESRVDESNDNINLRKTLTPQDRSILSPNDMVIFTNRDGSPTKSDLFENYDSEKMKILVTCEPESRTLSTISVSGSLPSNSMESIDDDYGSLCINNLTRKRRRNKKDWIANKSKTLKNSGQAYVGYHSKKQYPAKSVGSSCKFKLKCESVKKLQVIRNKNRTQTIRYYLPLKDDKVRVCTCTLYEQLDGENKESLKDKYIKHINNKERIREIKNSEKENFGDNSTLAIFDLEKVLEVPQSEVGIFHCKQKYPVYNFTVFDGSRKK</sequence>
<evidence type="ECO:0000313" key="1">
    <source>
        <dbReference type="EMBL" id="CAH2100601.1"/>
    </source>
</evidence>
<name>A0AAU9UNL5_EUPED</name>
<evidence type="ECO:0000313" key="2">
    <source>
        <dbReference type="Proteomes" id="UP001153954"/>
    </source>
</evidence>
<organism evidence="1 2">
    <name type="scientific">Euphydryas editha</name>
    <name type="common">Edith's checkerspot</name>
    <dbReference type="NCBI Taxonomy" id="104508"/>
    <lineage>
        <taxon>Eukaryota</taxon>
        <taxon>Metazoa</taxon>
        <taxon>Ecdysozoa</taxon>
        <taxon>Arthropoda</taxon>
        <taxon>Hexapoda</taxon>
        <taxon>Insecta</taxon>
        <taxon>Pterygota</taxon>
        <taxon>Neoptera</taxon>
        <taxon>Endopterygota</taxon>
        <taxon>Lepidoptera</taxon>
        <taxon>Glossata</taxon>
        <taxon>Ditrysia</taxon>
        <taxon>Papilionoidea</taxon>
        <taxon>Nymphalidae</taxon>
        <taxon>Nymphalinae</taxon>
        <taxon>Euphydryas</taxon>
    </lineage>
</organism>
<gene>
    <name evidence="1" type="ORF">EEDITHA_LOCUS15445</name>
</gene>
<dbReference type="AlphaFoldDB" id="A0AAU9UNL5"/>
<dbReference type="Proteomes" id="UP001153954">
    <property type="component" value="Unassembled WGS sequence"/>
</dbReference>
<comment type="caution">
    <text evidence="1">The sequence shown here is derived from an EMBL/GenBank/DDBJ whole genome shotgun (WGS) entry which is preliminary data.</text>
</comment>
<proteinExistence type="predicted"/>
<dbReference type="EMBL" id="CAKOGL010000023">
    <property type="protein sequence ID" value="CAH2100601.1"/>
    <property type="molecule type" value="Genomic_DNA"/>
</dbReference>
<accession>A0AAU9UNL5</accession>
<reference evidence="1" key="1">
    <citation type="submission" date="2022-03" db="EMBL/GenBank/DDBJ databases">
        <authorList>
            <person name="Tunstrom K."/>
        </authorList>
    </citation>
    <scope>NUCLEOTIDE SEQUENCE</scope>
</reference>
<keyword evidence="2" id="KW-1185">Reference proteome</keyword>
<protein>
    <submittedName>
        <fullName evidence="1">Uncharacterized protein</fullName>
    </submittedName>
</protein>